<sequence>MGQQQSNEQSDPTQQLPDVILVKIFLMWRQLLVDHDNVIWHRVHDLDFLHEERPDDPLPEGLAKDWRDLYQKKARYQLGAQIPFVRDRYQLCVQQGVDSIYDSPGLHVLVHSVDGSDLLAAMATANRRVNPEGPRGGPTFRYRARVLRSDRGAPLAYPKTTRKVIDVCCYSQDLVGNGDVAKSAAVVFVVARYRPDSLEAVRTLWDDLDPTLVRPYFLVAMHSSSDTLESDLQDEPFRFALANNMVYIDLAAARDMDAVQGLMYSIAAQAQAFTERPVVSR</sequence>
<accession>A0ABQ8UQ24</accession>
<dbReference type="Proteomes" id="UP001141327">
    <property type="component" value="Unassembled WGS sequence"/>
</dbReference>
<gene>
    <name evidence="1" type="ORF">PAPYR_3857</name>
</gene>
<name>A0ABQ8UQ24_9EUKA</name>
<dbReference type="EMBL" id="JAPMOS010000015">
    <property type="protein sequence ID" value="KAJ4460126.1"/>
    <property type="molecule type" value="Genomic_DNA"/>
</dbReference>
<protein>
    <submittedName>
        <fullName evidence="1">Uncharacterized protein</fullName>
    </submittedName>
</protein>
<reference evidence="1" key="1">
    <citation type="journal article" date="2022" name="bioRxiv">
        <title>Genomics of Preaxostyla Flagellates Illuminates Evolutionary Transitions and the Path Towards Mitochondrial Loss.</title>
        <authorList>
            <person name="Novak L.V.F."/>
            <person name="Treitli S.C."/>
            <person name="Pyrih J."/>
            <person name="Halakuc P."/>
            <person name="Pipaliya S.V."/>
            <person name="Vacek V."/>
            <person name="Brzon O."/>
            <person name="Soukal P."/>
            <person name="Eme L."/>
            <person name="Dacks J.B."/>
            <person name="Karnkowska A."/>
            <person name="Elias M."/>
            <person name="Hampl V."/>
        </authorList>
    </citation>
    <scope>NUCLEOTIDE SEQUENCE</scope>
    <source>
        <strain evidence="1">RCP-MX</strain>
    </source>
</reference>
<proteinExistence type="predicted"/>
<evidence type="ECO:0000313" key="1">
    <source>
        <dbReference type="EMBL" id="KAJ4460126.1"/>
    </source>
</evidence>
<organism evidence="1 2">
    <name type="scientific">Paratrimastix pyriformis</name>
    <dbReference type="NCBI Taxonomy" id="342808"/>
    <lineage>
        <taxon>Eukaryota</taxon>
        <taxon>Metamonada</taxon>
        <taxon>Preaxostyla</taxon>
        <taxon>Paratrimastigidae</taxon>
        <taxon>Paratrimastix</taxon>
    </lineage>
</organism>
<evidence type="ECO:0000313" key="2">
    <source>
        <dbReference type="Proteomes" id="UP001141327"/>
    </source>
</evidence>
<comment type="caution">
    <text evidence="1">The sequence shown here is derived from an EMBL/GenBank/DDBJ whole genome shotgun (WGS) entry which is preliminary data.</text>
</comment>
<keyword evidence="2" id="KW-1185">Reference proteome</keyword>